<dbReference type="AlphaFoldDB" id="A0AAD6YT81"/>
<feature type="compositionally biased region" description="Basic and acidic residues" evidence="1">
    <location>
        <begin position="162"/>
        <end position="172"/>
    </location>
</feature>
<comment type="caution">
    <text evidence="2">The sequence shown here is derived from an EMBL/GenBank/DDBJ whole genome shotgun (WGS) entry which is preliminary data.</text>
</comment>
<keyword evidence="3" id="KW-1185">Reference proteome</keyword>
<feature type="compositionally biased region" description="Polar residues" evidence="1">
    <location>
        <begin position="195"/>
        <end position="207"/>
    </location>
</feature>
<feature type="compositionally biased region" description="Low complexity" evidence="1">
    <location>
        <begin position="87"/>
        <end position="96"/>
    </location>
</feature>
<sequence>MAATTLPSFVELMTTLGIDQAAPIPEQAASSSSPRDSPASSPRVPSVTPPSPTKSRSSPSLRDALASRNRLARYSPYSPQLSERRGSLSSLSSTSSDYERPTVRAYSTSPHPPSSPRARKRHGKNLIVNVYGSNPDLPANTPISSYVRRKTPGASPTSPTFPRDRDRDRDTQEYSPSASPMPFSIPTLPALFPRSASSDSFPLTPNSDIDHLHLDSPNSASKPLPDVAEERTYLHRGYHTGVRISAPPTSADARHPRSRAVVHIAQS</sequence>
<accession>A0AAD6YT81</accession>
<gene>
    <name evidence="2" type="ORF">GGX14DRAFT_615385</name>
</gene>
<evidence type="ECO:0000256" key="1">
    <source>
        <dbReference type="SAM" id="MobiDB-lite"/>
    </source>
</evidence>
<evidence type="ECO:0000313" key="3">
    <source>
        <dbReference type="Proteomes" id="UP001219525"/>
    </source>
</evidence>
<protein>
    <submittedName>
        <fullName evidence="2">Uncharacterized protein</fullName>
    </submittedName>
</protein>
<feature type="region of interest" description="Disordered" evidence="1">
    <location>
        <begin position="18"/>
        <end position="259"/>
    </location>
</feature>
<evidence type="ECO:0000313" key="2">
    <source>
        <dbReference type="EMBL" id="KAJ7228829.1"/>
    </source>
</evidence>
<organism evidence="2 3">
    <name type="scientific">Mycena pura</name>
    <dbReference type="NCBI Taxonomy" id="153505"/>
    <lineage>
        <taxon>Eukaryota</taxon>
        <taxon>Fungi</taxon>
        <taxon>Dikarya</taxon>
        <taxon>Basidiomycota</taxon>
        <taxon>Agaricomycotina</taxon>
        <taxon>Agaricomycetes</taxon>
        <taxon>Agaricomycetidae</taxon>
        <taxon>Agaricales</taxon>
        <taxon>Marasmiineae</taxon>
        <taxon>Mycenaceae</taxon>
        <taxon>Mycena</taxon>
    </lineage>
</organism>
<dbReference type="Proteomes" id="UP001219525">
    <property type="component" value="Unassembled WGS sequence"/>
</dbReference>
<reference evidence="2" key="1">
    <citation type="submission" date="2023-03" db="EMBL/GenBank/DDBJ databases">
        <title>Massive genome expansion in bonnet fungi (Mycena s.s.) driven by repeated elements and novel gene families across ecological guilds.</title>
        <authorList>
            <consortium name="Lawrence Berkeley National Laboratory"/>
            <person name="Harder C.B."/>
            <person name="Miyauchi S."/>
            <person name="Viragh M."/>
            <person name="Kuo A."/>
            <person name="Thoen E."/>
            <person name="Andreopoulos B."/>
            <person name="Lu D."/>
            <person name="Skrede I."/>
            <person name="Drula E."/>
            <person name="Henrissat B."/>
            <person name="Morin E."/>
            <person name="Kohler A."/>
            <person name="Barry K."/>
            <person name="LaButti K."/>
            <person name="Morin E."/>
            <person name="Salamov A."/>
            <person name="Lipzen A."/>
            <person name="Mereny Z."/>
            <person name="Hegedus B."/>
            <person name="Baldrian P."/>
            <person name="Stursova M."/>
            <person name="Weitz H."/>
            <person name="Taylor A."/>
            <person name="Grigoriev I.V."/>
            <person name="Nagy L.G."/>
            <person name="Martin F."/>
            <person name="Kauserud H."/>
        </authorList>
    </citation>
    <scope>NUCLEOTIDE SEQUENCE</scope>
    <source>
        <strain evidence="2">9144</strain>
    </source>
</reference>
<feature type="compositionally biased region" description="Low complexity" evidence="1">
    <location>
        <begin position="28"/>
        <end position="46"/>
    </location>
</feature>
<dbReference type="EMBL" id="JARJCW010000002">
    <property type="protein sequence ID" value="KAJ7228829.1"/>
    <property type="molecule type" value="Genomic_DNA"/>
</dbReference>
<proteinExistence type="predicted"/>
<name>A0AAD6YT81_9AGAR</name>